<keyword evidence="1" id="KW-0732">Signal</keyword>
<dbReference type="EMBL" id="CP034015">
    <property type="protein sequence ID" value="AZG75043.1"/>
    <property type="molecule type" value="Genomic_DNA"/>
</dbReference>
<dbReference type="OrthoDB" id="6272583at2"/>
<dbReference type="AlphaFoldDB" id="A0A3G8LZ70"/>
<dbReference type="PROSITE" id="PS51257">
    <property type="entry name" value="PROKAR_LIPOPROTEIN"/>
    <property type="match status" value="1"/>
</dbReference>
<dbReference type="RefSeq" id="WP_124732508.1">
    <property type="nucleotide sequence ID" value="NZ_CBCSKC010000002.1"/>
</dbReference>
<evidence type="ECO:0000313" key="2">
    <source>
        <dbReference type="EMBL" id="AZG75043.1"/>
    </source>
</evidence>
<accession>A0A3G8LZ70</accession>
<sequence length="87" mass="9563">MKKLIAQLTLLSALVILSACSATRPTSIGNSGNADDNRNDNDYMLINLPIAILASDPCKYGHPDDIAACRKKKQDETNQLNESFKRQ</sequence>
<dbReference type="KEGG" id="slj:EGC82_21150"/>
<evidence type="ECO:0000256" key="1">
    <source>
        <dbReference type="SAM" id="SignalP"/>
    </source>
</evidence>
<protein>
    <recommendedName>
        <fullName evidence="4">Lipoprotein</fullName>
    </recommendedName>
</protein>
<reference evidence="3" key="1">
    <citation type="submission" date="2018-11" db="EMBL/GenBank/DDBJ databases">
        <title>Shewanella sp. M2.</title>
        <authorList>
            <person name="Hwang Y.J."/>
            <person name="Hwang C.Y."/>
        </authorList>
    </citation>
    <scope>NUCLEOTIDE SEQUENCE [LARGE SCALE GENOMIC DNA]</scope>
    <source>
        <strain evidence="3">LMG 19866</strain>
    </source>
</reference>
<evidence type="ECO:0000313" key="3">
    <source>
        <dbReference type="Proteomes" id="UP000278035"/>
    </source>
</evidence>
<gene>
    <name evidence="2" type="ORF">EGC82_21150</name>
</gene>
<organism evidence="2 3">
    <name type="scientific">Shewanella livingstonensis</name>
    <dbReference type="NCBI Taxonomy" id="150120"/>
    <lineage>
        <taxon>Bacteria</taxon>
        <taxon>Pseudomonadati</taxon>
        <taxon>Pseudomonadota</taxon>
        <taxon>Gammaproteobacteria</taxon>
        <taxon>Alteromonadales</taxon>
        <taxon>Shewanellaceae</taxon>
        <taxon>Shewanella</taxon>
    </lineage>
</organism>
<name>A0A3G8LZ70_9GAMM</name>
<feature type="chain" id="PRO_5018227208" description="Lipoprotein" evidence="1">
    <location>
        <begin position="22"/>
        <end position="87"/>
    </location>
</feature>
<feature type="signal peptide" evidence="1">
    <location>
        <begin position="1"/>
        <end position="21"/>
    </location>
</feature>
<dbReference type="Proteomes" id="UP000278035">
    <property type="component" value="Chromosome"/>
</dbReference>
<evidence type="ECO:0008006" key="4">
    <source>
        <dbReference type="Google" id="ProtNLM"/>
    </source>
</evidence>
<keyword evidence="3" id="KW-1185">Reference proteome</keyword>
<proteinExistence type="predicted"/>